<accession>A0A4D7ARN8</accession>
<keyword evidence="6" id="KW-0061">Asparagine biosynthesis</keyword>
<dbReference type="PIRSF" id="PIRSF001589">
    <property type="entry name" value="Asn_synthetase_glu-h"/>
    <property type="match status" value="1"/>
</dbReference>
<keyword evidence="6" id="KW-0028">Amino-acid biosynthesis</keyword>
<keyword evidence="11" id="KW-0436">Ligase</keyword>
<dbReference type="Pfam" id="PF00733">
    <property type="entry name" value="Asn_synthase"/>
    <property type="match status" value="1"/>
</dbReference>
<proteinExistence type="inferred from homology"/>
<evidence type="ECO:0000256" key="2">
    <source>
        <dbReference type="ARBA" id="ARBA00005752"/>
    </source>
</evidence>
<dbReference type="EC" id="6.3.5.4" evidence="3"/>
<evidence type="ECO:0000313" key="12">
    <source>
        <dbReference type="Proteomes" id="UP000298642"/>
    </source>
</evidence>
<dbReference type="KEGG" id="obj:EIO64_14120"/>
<evidence type="ECO:0000313" key="11">
    <source>
        <dbReference type="EMBL" id="QCI60208.1"/>
    </source>
</evidence>
<evidence type="ECO:0000256" key="5">
    <source>
        <dbReference type="ARBA" id="ARBA00022840"/>
    </source>
</evidence>
<dbReference type="PROSITE" id="PS51278">
    <property type="entry name" value="GATASE_TYPE_2"/>
    <property type="match status" value="1"/>
</dbReference>
<dbReference type="InterPro" id="IPR014729">
    <property type="entry name" value="Rossmann-like_a/b/a_fold"/>
</dbReference>
<dbReference type="InterPro" id="IPR033738">
    <property type="entry name" value="AsnB_N"/>
</dbReference>
<sequence length="674" mass="78084">MLASIWGYLRRKQLYLCVHCHGQRISNEGNYFMCGISGYLDLDRGVDIGILRRMTDVIRHRGPDDEGYALIGPGGTSFFGGNDTVKGLEVPPLETAVGTASFLGFGHRRLSILDLSVGGHQPMYLPERDITLIYNGELYNYMELRAQLEALGYTFHTTSDTEVLLYAYCEWGEDCLTQFNGMWGFALWDGQENKLFCARDRLGAKPFHYWRQGNRIMFGSELKQLCQDGAVQRRFDTSYLAANLIYHISDYNDQTLIEGMKTLRPGHKLVVQLGAGHNTIDSFTISSYWTLHVHYDNSKTEAEWVRLVTEEFSRSCRWRMRSDAPLGALLSGGLDSSCMVTEMCSQMEDPSRLQTFTTSYPGNNSCDEWFFADLINRSCGCTGNQILPDAEDIEKRFENLVWHVEGSCGLSLLGSKFLLDEINRRGYKVILNGQCGDELMLGYERYYAFFFASLIKRKQWKTLVSEFRQASRHSKLSVRDLAAYALYFNQPVVRDSRQLHRAGRFINPDLLDQRNRVELRELLYPKILENLQYTELTATQLTHIVRYDDRLYMSASIESRIPFMDYQFVELCCRIPPEYKIKNGYTKYLMRQAFDRRMPREVTWRTNKMGFGAPVTQWGRRFSRDYLLAYIEDCRTEKYFKKEALAQMVTRNQAEPSIYEFLAVELFARQFDVS</sequence>
<dbReference type="GO" id="GO:0006529">
    <property type="term" value="P:asparagine biosynthetic process"/>
    <property type="evidence" value="ECO:0007669"/>
    <property type="project" value="UniProtKB-KW"/>
</dbReference>
<keyword evidence="12" id="KW-1185">Reference proteome</keyword>
<keyword evidence="7" id="KW-0315">Glutamine amidotransferase</keyword>
<dbReference type="InterPro" id="IPR006426">
    <property type="entry name" value="Asn_synth_AEB"/>
</dbReference>
<keyword evidence="4 9" id="KW-0547">Nucleotide-binding</keyword>
<dbReference type="CDD" id="cd00712">
    <property type="entry name" value="AsnB"/>
    <property type="match status" value="1"/>
</dbReference>
<dbReference type="EMBL" id="CP034413">
    <property type="protein sequence ID" value="QCI60208.1"/>
    <property type="molecule type" value="Genomic_DNA"/>
</dbReference>
<evidence type="ECO:0000256" key="8">
    <source>
        <dbReference type="ARBA" id="ARBA00048741"/>
    </source>
</evidence>
<evidence type="ECO:0000256" key="6">
    <source>
        <dbReference type="ARBA" id="ARBA00022888"/>
    </source>
</evidence>
<evidence type="ECO:0000259" key="10">
    <source>
        <dbReference type="PROSITE" id="PS51278"/>
    </source>
</evidence>
<dbReference type="CDD" id="cd01991">
    <property type="entry name" value="Asn_synthase_B_C"/>
    <property type="match status" value="1"/>
</dbReference>
<dbReference type="GO" id="GO:0005524">
    <property type="term" value="F:ATP binding"/>
    <property type="evidence" value="ECO:0007669"/>
    <property type="project" value="UniProtKB-KW"/>
</dbReference>
<keyword evidence="5 9" id="KW-0067">ATP-binding</keyword>
<dbReference type="PANTHER" id="PTHR43284:SF1">
    <property type="entry name" value="ASPARAGINE SYNTHETASE"/>
    <property type="match status" value="1"/>
</dbReference>
<dbReference type="InterPro" id="IPR017932">
    <property type="entry name" value="GATase_2_dom"/>
</dbReference>
<dbReference type="Proteomes" id="UP000298642">
    <property type="component" value="Chromosome"/>
</dbReference>
<dbReference type="GO" id="GO:0004066">
    <property type="term" value="F:asparagine synthase (glutamine-hydrolyzing) activity"/>
    <property type="evidence" value="ECO:0007669"/>
    <property type="project" value="UniProtKB-EC"/>
</dbReference>
<evidence type="ECO:0000256" key="3">
    <source>
        <dbReference type="ARBA" id="ARBA00012737"/>
    </source>
</evidence>
<dbReference type="PANTHER" id="PTHR43284">
    <property type="entry name" value="ASPARAGINE SYNTHETASE (GLUTAMINE-HYDROLYZING)"/>
    <property type="match status" value="1"/>
</dbReference>
<dbReference type="RefSeq" id="WP_119310670.1">
    <property type="nucleotide sequence ID" value="NZ_DAWBIZ010000002.1"/>
</dbReference>
<dbReference type="Pfam" id="PF13537">
    <property type="entry name" value="GATase_7"/>
    <property type="match status" value="1"/>
</dbReference>
<dbReference type="NCBIfam" id="TIGR01536">
    <property type="entry name" value="asn_synth_AEB"/>
    <property type="match status" value="1"/>
</dbReference>
<evidence type="ECO:0000256" key="9">
    <source>
        <dbReference type="PIRSR" id="PIRSR001589-2"/>
    </source>
</evidence>
<name>A0A4D7ARN8_9FIRM</name>
<evidence type="ECO:0000256" key="7">
    <source>
        <dbReference type="ARBA" id="ARBA00022962"/>
    </source>
</evidence>
<protein>
    <recommendedName>
        <fullName evidence="3">asparagine synthase (glutamine-hydrolyzing)</fullName>
        <ecNumber evidence="3">6.3.5.4</ecNumber>
    </recommendedName>
</protein>
<comment type="catalytic activity">
    <reaction evidence="8">
        <text>L-aspartate + L-glutamine + ATP + H2O = L-asparagine + L-glutamate + AMP + diphosphate + H(+)</text>
        <dbReference type="Rhea" id="RHEA:12228"/>
        <dbReference type="ChEBI" id="CHEBI:15377"/>
        <dbReference type="ChEBI" id="CHEBI:15378"/>
        <dbReference type="ChEBI" id="CHEBI:29985"/>
        <dbReference type="ChEBI" id="CHEBI:29991"/>
        <dbReference type="ChEBI" id="CHEBI:30616"/>
        <dbReference type="ChEBI" id="CHEBI:33019"/>
        <dbReference type="ChEBI" id="CHEBI:58048"/>
        <dbReference type="ChEBI" id="CHEBI:58359"/>
        <dbReference type="ChEBI" id="CHEBI:456215"/>
        <dbReference type="EC" id="6.3.5.4"/>
    </reaction>
</comment>
<comment type="pathway">
    <text evidence="1">Amino-acid biosynthesis; L-asparagine biosynthesis; L-asparagine from L-aspartate (L-Gln route): step 1/1.</text>
</comment>
<reference evidence="12" key="1">
    <citation type="submission" date="2018-12" db="EMBL/GenBank/DDBJ databases">
        <title>Dusodibacter welbiota gen. nov., sp. nov., isolated from human faeces and emended description of the Oscillibacter genus.</title>
        <authorList>
            <person name="Le Roy T."/>
            <person name="Van der Smissen P."/>
            <person name="Delzenne N."/>
            <person name="Muccioli G."/>
            <person name="Collet J.F."/>
            <person name="Cani P.D."/>
        </authorList>
    </citation>
    <scope>NUCLEOTIDE SEQUENCE [LARGE SCALE GENOMIC DNA]</scope>
    <source>
        <strain evidence="12">J115</strain>
    </source>
</reference>
<dbReference type="InterPro" id="IPR051786">
    <property type="entry name" value="ASN_synthetase/amidase"/>
</dbReference>
<dbReference type="InterPro" id="IPR001962">
    <property type="entry name" value="Asn_synthase"/>
</dbReference>
<feature type="binding site" evidence="9">
    <location>
        <position position="160"/>
    </location>
    <ligand>
        <name>L-glutamine</name>
        <dbReference type="ChEBI" id="CHEBI:58359"/>
    </ligand>
</feature>
<feature type="binding site" evidence="9">
    <location>
        <position position="329"/>
    </location>
    <ligand>
        <name>ATP</name>
        <dbReference type="ChEBI" id="CHEBI:30616"/>
    </ligand>
</feature>
<gene>
    <name evidence="11" type="primary">asnB</name>
    <name evidence="11" type="ORF">EIO64_14120</name>
</gene>
<dbReference type="InterPro" id="IPR029055">
    <property type="entry name" value="Ntn_hydrolases_N"/>
</dbReference>
<dbReference type="Gene3D" id="3.40.50.620">
    <property type="entry name" value="HUPs"/>
    <property type="match status" value="1"/>
</dbReference>
<comment type="similarity">
    <text evidence="2">Belongs to the asparagine synthetase family.</text>
</comment>
<dbReference type="SUPFAM" id="SSF52402">
    <property type="entry name" value="Adenine nucleotide alpha hydrolases-like"/>
    <property type="match status" value="1"/>
</dbReference>
<organism evidence="11 12">
    <name type="scientific">Dysosmobacter welbionis</name>
    <dbReference type="NCBI Taxonomy" id="2093857"/>
    <lineage>
        <taxon>Bacteria</taxon>
        <taxon>Bacillati</taxon>
        <taxon>Bacillota</taxon>
        <taxon>Clostridia</taxon>
        <taxon>Eubacteriales</taxon>
        <taxon>Oscillospiraceae</taxon>
        <taxon>Dysosmobacter</taxon>
    </lineage>
</organism>
<dbReference type="Gene3D" id="3.60.20.10">
    <property type="entry name" value="Glutamine Phosphoribosylpyrophosphate, subunit 1, domain 1"/>
    <property type="match status" value="1"/>
</dbReference>
<dbReference type="AlphaFoldDB" id="A0A4D7ARN8"/>
<dbReference type="SUPFAM" id="SSF56235">
    <property type="entry name" value="N-terminal nucleophile aminohydrolases (Ntn hydrolases)"/>
    <property type="match status" value="1"/>
</dbReference>
<evidence type="ECO:0000256" key="1">
    <source>
        <dbReference type="ARBA" id="ARBA00005187"/>
    </source>
</evidence>
<feature type="domain" description="Glutamine amidotransferase type-2" evidence="10">
    <location>
        <begin position="34"/>
        <end position="274"/>
    </location>
</feature>
<evidence type="ECO:0000256" key="4">
    <source>
        <dbReference type="ARBA" id="ARBA00022741"/>
    </source>
</evidence>